<organism evidence="4 5">
    <name type="scientific">Candidatus Phycosocius bacilliformis</name>
    <dbReference type="NCBI Taxonomy" id="1445552"/>
    <lineage>
        <taxon>Bacteria</taxon>
        <taxon>Pseudomonadati</taxon>
        <taxon>Pseudomonadota</taxon>
        <taxon>Alphaproteobacteria</taxon>
        <taxon>Caulobacterales</taxon>
        <taxon>Caulobacterales incertae sedis</taxon>
        <taxon>Candidatus Phycosocius</taxon>
    </lineage>
</organism>
<feature type="transmembrane region" description="Helical" evidence="3">
    <location>
        <begin position="340"/>
        <end position="361"/>
    </location>
</feature>
<reference evidence="4" key="1">
    <citation type="journal article" date="2018" name="Genome Announc.">
        <title>Draft Genome Sequence of "Candidatus Phycosocius bacilliformis," an Alphaproteobacterial Ectosymbiont of the Hydrocarbon-Producing Green Alga Botryococcus braunii.</title>
        <authorList>
            <person name="Tanabe Y."/>
            <person name="Yamaguchi H."/>
            <person name="Watanabe M.M."/>
        </authorList>
    </citation>
    <scope>NUCLEOTIDE SEQUENCE [LARGE SCALE GENOMIC DNA]</scope>
    <source>
        <strain evidence="4">BOTRYCO-2</strain>
    </source>
</reference>
<keyword evidence="5" id="KW-1185">Reference proteome</keyword>
<feature type="coiled-coil region" evidence="1">
    <location>
        <begin position="187"/>
        <end position="214"/>
    </location>
</feature>
<feature type="region of interest" description="Disordered" evidence="2">
    <location>
        <begin position="1"/>
        <end position="27"/>
    </location>
</feature>
<dbReference type="AlphaFoldDB" id="A0A2P2E7T3"/>
<evidence type="ECO:0008006" key="6">
    <source>
        <dbReference type="Google" id="ProtNLM"/>
    </source>
</evidence>
<evidence type="ECO:0000256" key="1">
    <source>
        <dbReference type="SAM" id="Coils"/>
    </source>
</evidence>
<feature type="transmembrane region" description="Helical" evidence="3">
    <location>
        <begin position="401"/>
        <end position="420"/>
    </location>
</feature>
<sequence length="457" mass="50113">MDSVADLNLENAGPLVTGTPKRGKNHHNTRLIGTPCKNCDTPLTGDYCHACGQSAHVHRSFLHVLEEVVHGITHFDSKTWRSLPMLVFRPGTMTRNYVMGHRSRYVPPFSMFLASVFSMFLVFALVGGPGFVKQNNSTPTERVDAAREHKADVATDLKEGQADLATSQAALAAIKAKPKADQDPVDVKLAEAEVASQTKAVQTLQARLNQADADLTQAVTSAKAQTQPMATDADEKAQAAKRAQQLADLRKERDKAVAGGDQVAIAAIDAAIKLVESNAPATAQIQSGNVTAAGNDFQTNFANFLKSDVQIESPWPELNEKLRHKLQNPELFLYKLQNTVYKFSFLLIPISLPFIWLLLFWKRDVTLYDHAVFALYSLSFMSFLFLALALSSHWISWSDHGGWIFGAVITHLYFHFKGAYNLGWIGAGWRTAVFGAMFAPVALALFFVAIIVLGAVG</sequence>
<dbReference type="Proteomes" id="UP000245086">
    <property type="component" value="Unassembled WGS sequence"/>
</dbReference>
<evidence type="ECO:0000256" key="3">
    <source>
        <dbReference type="SAM" id="Phobius"/>
    </source>
</evidence>
<keyword evidence="3" id="KW-0472">Membrane</keyword>
<name>A0A2P2E7T3_9PROT</name>
<dbReference type="InterPro" id="IPR022134">
    <property type="entry name" value="DUF3667"/>
</dbReference>
<keyword evidence="3" id="KW-0812">Transmembrane</keyword>
<evidence type="ECO:0000313" key="4">
    <source>
        <dbReference type="EMBL" id="GBF57126.1"/>
    </source>
</evidence>
<feature type="transmembrane region" description="Helical" evidence="3">
    <location>
        <begin position="373"/>
        <end position="395"/>
    </location>
</feature>
<feature type="transmembrane region" description="Helical" evidence="3">
    <location>
        <begin position="432"/>
        <end position="456"/>
    </location>
</feature>
<keyword evidence="3" id="KW-1133">Transmembrane helix</keyword>
<proteinExistence type="predicted"/>
<dbReference type="Pfam" id="PF12412">
    <property type="entry name" value="DUF3667"/>
    <property type="match status" value="1"/>
</dbReference>
<comment type="caution">
    <text evidence="4">The sequence shown here is derived from an EMBL/GenBank/DDBJ whole genome shotgun (WGS) entry which is preliminary data.</text>
</comment>
<keyword evidence="1" id="KW-0175">Coiled coil</keyword>
<protein>
    <recommendedName>
        <fullName evidence="6">DUF3667 domain-containing protein</fullName>
    </recommendedName>
</protein>
<accession>A0A2P2E7T3</accession>
<feature type="transmembrane region" description="Helical" evidence="3">
    <location>
        <begin position="109"/>
        <end position="132"/>
    </location>
</feature>
<evidence type="ECO:0000256" key="2">
    <source>
        <dbReference type="SAM" id="MobiDB-lite"/>
    </source>
</evidence>
<evidence type="ECO:0000313" key="5">
    <source>
        <dbReference type="Proteomes" id="UP000245086"/>
    </source>
</evidence>
<gene>
    <name evidence="4" type="ORF">PbB2_00786</name>
</gene>
<dbReference type="EMBL" id="BFBR01000002">
    <property type="protein sequence ID" value="GBF57126.1"/>
    <property type="molecule type" value="Genomic_DNA"/>
</dbReference>